<keyword evidence="2" id="KW-1185">Reference proteome</keyword>
<sequence>MQSNSLLPVELTVAKEAVLLQLAGQAYSIKINPMAKKQLANAHSYLLNIIQQPVIASYYKQIHLLLLGQSLLFPLPESIVSLAATNGISQKKLLKVSKNKMGYLLPTADNIGGVLQFTNGQTLPLPILSKLADGPYSVAITAKNQQLRLQVTPIQTSIPINLGAPVTTSEPVLAVTTPMPAADTVKTDASVNYKLLFQALNTLSTTNAKSTLEQQLPNADKASSPQPHFLMDALTKAGGLPPNSQPNKSFPSSLASALFKLMPNLSPNTLSSLSEPKLLRQELLGAMSHNIDPSTWSSNPNTHISTVSLLCQLLIGRRVSHQPSVDFTAKIAQLQATLGLPDQFLALMDNERITQPLKALINNVSLYQQHSGAVDGVNHWYFTIPYSVNHYQEQFEGHIEQQKNQTNGEQTWKLRLKFNLSSGPLLVTVSANTAGITARALARNTNEAKHRDNNALQLAVNFTSDNQELLTKINMLSPSLSKKITQLGLSITAVNTQLQAVAATLLPGDHYLIKVNV</sequence>
<organism evidence="1 2">
    <name type="scientific">Shewanella youngdeokensis</name>
    <dbReference type="NCBI Taxonomy" id="2999068"/>
    <lineage>
        <taxon>Bacteria</taxon>
        <taxon>Pseudomonadati</taxon>
        <taxon>Pseudomonadota</taxon>
        <taxon>Gammaproteobacteria</taxon>
        <taxon>Alteromonadales</taxon>
        <taxon>Shewanellaceae</taxon>
        <taxon>Shewanella</taxon>
    </lineage>
</organism>
<accession>A0ABZ0K155</accession>
<dbReference type="RefSeq" id="WP_310470549.1">
    <property type="nucleotide sequence ID" value="NZ_CP136522.1"/>
</dbReference>
<dbReference type="EMBL" id="CP136522">
    <property type="protein sequence ID" value="WOT06275.1"/>
    <property type="molecule type" value="Genomic_DNA"/>
</dbReference>
<dbReference type="Proteomes" id="UP001529491">
    <property type="component" value="Chromosome"/>
</dbReference>
<evidence type="ECO:0000313" key="1">
    <source>
        <dbReference type="EMBL" id="WOT06275.1"/>
    </source>
</evidence>
<proteinExistence type="predicted"/>
<evidence type="ECO:0000313" key="2">
    <source>
        <dbReference type="Proteomes" id="UP001529491"/>
    </source>
</evidence>
<gene>
    <name evidence="1" type="ORF">RGE70_05610</name>
</gene>
<reference evidence="1 2" key="1">
    <citation type="submission" date="2023-10" db="EMBL/GenBank/DDBJ databases">
        <title>Complete genome sequence of Shewanella sp. DAU334.</title>
        <authorList>
            <person name="Lee Y.-S."/>
            <person name="Jeong H.-R."/>
            <person name="Hwang E.-J."/>
            <person name="Choi Y.-L."/>
            <person name="Kim G.-D."/>
        </authorList>
    </citation>
    <scope>NUCLEOTIDE SEQUENCE [LARGE SCALE GENOMIC DNA]</scope>
    <source>
        <strain evidence="1 2">DAU334</strain>
    </source>
</reference>
<name>A0ABZ0K155_9GAMM</name>
<protein>
    <recommendedName>
        <fullName evidence="3">Flagellar hook-length control protein-like C-terminal domain-containing protein</fullName>
    </recommendedName>
</protein>
<evidence type="ECO:0008006" key="3">
    <source>
        <dbReference type="Google" id="ProtNLM"/>
    </source>
</evidence>